<proteinExistence type="predicted"/>
<evidence type="ECO:0000256" key="1">
    <source>
        <dbReference type="SAM" id="MobiDB-lite"/>
    </source>
</evidence>
<name>A0A5B0PSN0_PUCGR</name>
<organism evidence="2 5">
    <name type="scientific">Puccinia graminis f. sp. tritici</name>
    <dbReference type="NCBI Taxonomy" id="56615"/>
    <lineage>
        <taxon>Eukaryota</taxon>
        <taxon>Fungi</taxon>
        <taxon>Dikarya</taxon>
        <taxon>Basidiomycota</taxon>
        <taxon>Pucciniomycotina</taxon>
        <taxon>Pucciniomycetes</taxon>
        <taxon>Pucciniales</taxon>
        <taxon>Pucciniaceae</taxon>
        <taxon>Puccinia</taxon>
    </lineage>
</organism>
<evidence type="ECO:0000313" key="3">
    <source>
        <dbReference type="EMBL" id="KAA1108732.1"/>
    </source>
</evidence>
<dbReference type="EMBL" id="VDEP01000322">
    <property type="protein sequence ID" value="KAA1103640.1"/>
    <property type="molecule type" value="Genomic_DNA"/>
</dbReference>
<comment type="caution">
    <text evidence="2">The sequence shown here is derived from an EMBL/GenBank/DDBJ whole genome shotgun (WGS) entry which is preliminary data.</text>
</comment>
<gene>
    <name evidence="3" type="ORF">PGT21_023347</name>
    <name evidence="2" type="ORF">PGTUg99_004795</name>
</gene>
<protein>
    <submittedName>
        <fullName evidence="2">Uncharacterized protein</fullName>
    </submittedName>
</protein>
<evidence type="ECO:0000313" key="4">
    <source>
        <dbReference type="Proteomes" id="UP000324748"/>
    </source>
</evidence>
<evidence type="ECO:0000313" key="2">
    <source>
        <dbReference type="EMBL" id="KAA1103640.1"/>
    </source>
</evidence>
<accession>A0A5B0PSN0</accession>
<feature type="compositionally biased region" description="Basic residues" evidence="1">
    <location>
        <begin position="416"/>
        <end position="435"/>
    </location>
</feature>
<sequence length="435" mass="47987">MFGEQATQWFPHGIPESNFGLAPSQGQYDNKILHDQYPYQSEPNPSSYPPDIIAPGLGSFGMFQPSAYPQQQLQNFSSDKQTPEPSIEPLSVSPKSLSFYGPQMTGPLTPTVGRAPHFSQLIDSEIPKNSFGLMGYCSPNPTTKCEQIESANLEYQNAIGYQINNENVGHRKEQINYVFSQNFQSDFGSNMTAVNPPATVGSSQLDQLGLLGPDINNFLDSFFKDPGSMPIDPTRETSVPGLKLPNVNSANEVGLNSPKQNQIGVNTYQRSDKDYQTGVLKPLHNLTQQASDKVLAPLKNVTYDKEAEQFYKEHSTYLHRGTPEILELPRIARNPPKNFSGGSGTGQVQKRKLSVEEADQRFISCRTIKTTRRVVTGGKNSGGTSTYCPLITVSIPSVPWIPEVNSGPKTNSKNSSFRRSKLGQALRKKAKIEKH</sequence>
<dbReference type="Proteomes" id="UP000324748">
    <property type="component" value="Unassembled WGS sequence"/>
</dbReference>
<reference evidence="4 5" key="1">
    <citation type="submission" date="2019-05" db="EMBL/GenBank/DDBJ databases">
        <title>Emergence of the Ug99 lineage of the wheat stem rust pathogen through somatic hybridization.</title>
        <authorList>
            <person name="Li F."/>
            <person name="Upadhyaya N.M."/>
            <person name="Sperschneider J."/>
            <person name="Matny O."/>
            <person name="Nguyen-Phuc H."/>
            <person name="Mago R."/>
            <person name="Raley C."/>
            <person name="Miller M.E."/>
            <person name="Silverstein K.A.T."/>
            <person name="Henningsen E."/>
            <person name="Hirsch C.D."/>
            <person name="Visser B."/>
            <person name="Pretorius Z.A."/>
            <person name="Steffenson B.J."/>
            <person name="Schwessinger B."/>
            <person name="Dodds P.N."/>
            <person name="Figueroa M."/>
        </authorList>
    </citation>
    <scope>NUCLEOTIDE SEQUENCE [LARGE SCALE GENOMIC DNA]</scope>
    <source>
        <strain evidence="3">21-0</strain>
        <strain evidence="2 5">Ug99</strain>
    </source>
</reference>
<keyword evidence="4" id="KW-1185">Reference proteome</keyword>
<dbReference type="Proteomes" id="UP000325313">
    <property type="component" value="Unassembled WGS sequence"/>
</dbReference>
<evidence type="ECO:0000313" key="5">
    <source>
        <dbReference type="Proteomes" id="UP000325313"/>
    </source>
</evidence>
<dbReference type="EMBL" id="VSWC01000028">
    <property type="protein sequence ID" value="KAA1108732.1"/>
    <property type="molecule type" value="Genomic_DNA"/>
</dbReference>
<dbReference type="AlphaFoldDB" id="A0A5B0PSN0"/>
<dbReference type="OrthoDB" id="2496344at2759"/>
<feature type="region of interest" description="Disordered" evidence="1">
    <location>
        <begin position="404"/>
        <end position="435"/>
    </location>
</feature>